<evidence type="ECO:0000256" key="2">
    <source>
        <dbReference type="ARBA" id="ARBA00009477"/>
    </source>
</evidence>
<dbReference type="Pfam" id="PF26002">
    <property type="entry name" value="Beta-barrel_AprE"/>
    <property type="match status" value="1"/>
</dbReference>
<evidence type="ECO:0000256" key="6">
    <source>
        <dbReference type="ARBA" id="ARBA00022692"/>
    </source>
</evidence>
<evidence type="ECO:0000256" key="9">
    <source>
        <dbReference type="RuleBase" id="RU365093"/>
    </source>
</evidence>
<dbReference type="Gene3D" id="1.10.287.470">
    <property type="entry name" value="Helix hairpin bin"/>
    <property type="match status" value="1"/>
</dbReference>
<evidence type="ECO:0000256" key="8">
    <source>
        <dbReference type="ARBA" id="ARBA00023136"/>
    </source>
</evidence>
<keyword evidence="8 9" id="KW-0472">Membrane</keyword>
<feature type="coiled-coil region" evidence="10">
    <location>
        <begin position="219"/>
        <end position="289"/>
    </location>
</feature>
<feature type="domain" description="AprE-like long alpha-helical hairpin" evidence="11">
    <location>
        <begin position="101"/>
        <end position="288"/>
    </location>
</feature>
<dbReference type="Proteomes" id="UP001163882">
    <property type="component" value="Chromosome"/>
</dbReference>
<dbReference type="Gene3D" id="2.40.30.170">
    <property type="match status" value="1"/>
</dbReference>
<evidence type="ECO:0000256" key="3">
    <source>
        <dbReference type="ARBA" id="ARBA00022448"/>
    </source>
</evidence>
<feature type="transmembrane region" description="Helical" evidence="9">
    <location>
        <begin position="25"/>
        <end position="44"/>
    </location>
</feature>
<feature type="domain" description="AprE-like beta-barrel" evidence="12">
    <location>
        <begin position="331"/>
        <end position="419"/>
    </location>
</feature>
<evidence type="ECO:0000313" key="14">
    <source>
        <dbReference type="Proteomes" id="UP001163882"/>
    </source>
</evidence>
<evidence type="ECO:0000256" key="4">
    <source>
        <dbReference type="ARBA" id="ARBA00022475"/>
    </source>
</evidence>
<keyword evidence="3 9" id="KW-0813">Transport</keyword>
<keyword evidence="6 9" id="KW-0812">Transmembrane</keyword>
<protein>
    <recommendedName>
        <fullName evidence="9">Membrane fusion protein (MFP) family protein</fullName>
    </recommendedName>
</protein>
<keyword evidence="5 9" id="KW-0997">Cell inner membrane</keyword>
<evidence type="ECO:0000256" key="10">
    <source>
        <dbReference type="SAM" id="Coils"/>
    </source>
</evidence>
<evidence type="ECO:0000259" key="11">
    <source>
        <dbReference type="Pfam" id="PF25994"/>
    </source>
</evidence>
<dbReference type="EMBL" id="CP107716">
    <property type="protein sequence ID" value="UYQ71193.1"/>
    <property type="molecule type" value="Genomic_DNA"/>
</dbReference>
<reference evidence="13" key="1">
    <citation type="submission" date="2022-10" db="EMBL/GenBank/DDBJ databases">
        <title>YIM 151497 complete genome.</title>
        <authorList>
            <person name="Chen X."/>
        </authorList>
    </citation>
    <scope>NUCLEOTIDE SEQUENCE</scope>
    <source>
        <strain evidence="13">YIM 151497</strain>
    </source>
</reference>
<dbReference type="Gene3D" id="2.40.50.100">
    <property type="match status" value="1"/>
</dbReference>
<dbReference type="PANTHER" id="PTHR30386:SF17">
    <property type="entry name" value="ALKALINE PROTEASE SECRETION PROTEIN APRE"/>
    <property type="match status" value="1"/>
</dbReference>
<accession>A0ABY6IKT1</accession>
<sequence>MTLVSVSKAPEWYSEVPRSIGRQTLFGLLLMGVTFGGFGVWAGTAPLASAVIAPGTFVATGANKIVQHLEGGIIRELLVTEGDRVVQGQNLVHLDPTTALSNARGLHLRLLRLEAMRARLQGQVDGADAYVPPASVLEEIDDPEVRSIIDGQRESFDTARLAIQNRVDVLTENVRALEFQHTGITSQLAAFQRQVTLLEQDRDVQNELFARQLTTLSSVNSLQRALADADGDIARMEAEAEMTLAQIEQHRREITQLVSAERQTALAELQDVSAELETLREEMNSVQNVLSRTVITSPSDGIVVRMHYHTSGGVIESGSAIMEILPSDVPLIIEAQIPRMQIDELELGQTADIRLSALNQRTTPILEGKVDYISADAIEDGNAANEIYVARVTIAPEQLERVTGFTPTPGMPVEILIETDERTFFEYLSKPIADSMTRAFREN</sequence>
<comment type="subcellular location">
    <subcellularLocation>
        <location evidence="1 9">Cell inner membrane</location>
        <topology evidence="1 9">Single-pass membrane protein</topology>
    </subcellularLocation>
</comment>
<dbReference type="PANTHER" id="PTHR30386">
    <property type="entry name" value="MEMBRANE FUSION SUBUNIT OF EMRAB-TOLC MULTIDRUG EFFLUX PUMP"/>
    <property type="match status" value="1"/>
</dbReference>
<name>A0ABY6IKT1_9HYPH</name>
<gene>
    <name evidence="13" type="ORF">OF122_14215</name>
</gene>
<evidence type="ECO:0000259" key="12">
    <source>
        <dbReference type="Pfam" id="PF26002"/>
    </source>
</evidence>
<keyword evidence="10" id="KW-0175">Coiled coil</keyword>
<dbReference type="InterPro" id="IPR058781">
    <property type="entry name" value="HH_AprE-like"/>
</dbReference>
<evidence type="ECO:0000256" key="5">
    <source>
        <dbReference type="ARBA" id="ARBA00022519"/>
    </source>
</evidence>
<dbReference type="PRINTS" id="PR01490">
    <property type="entry name" value="RTXTOXIND"/>
</dbReference>
<dbReference type="InterPro" id="IPR010129">
    <property type="entry name" value="T1SS_HlyD"/>
</dbReference>
<keyword evidence="7 9" id="KW-1133">Transmembrane helix</keyword>
<keyword evidence="4 9" id="KW-1003">Cell membrane</keyword>
<evidence type="ECO:0000256" key="1">
    <source>
        <dbReference type="ARBA" id="ARBA00004377"/>
    </source>
</evidence>
<organism evidence="13 14">
    <name type="scientific">Pelagibacterium flavum</name>
    <dbReference type="NCBI Taxonomy" id="2984530"/>
    <lineage>
        <taxon>Bacteria</taxon>
        <taxon>Pseudomonadati</taxon>
        <taxon>Pseudomonadota</taxon>
        <taxon>Alphaproteobacteria</taxon>
        <taxon>Hyphomicrobiales</taxon>
        <taxon>Devosiaceae</taxon>
        <taxon>Pelagibacterium</taxon>
    </lineage>
</organism>
<keyword evidence="14" id="KW-1185">Reference proteome</keyword>
<dbReference type="InterPro" id="IPR058982">
    <property type="entry name" value="Beta-barrel_AprE"/>
</dbReference>
<dbReference type="InterPro" id="IPR050739">
    <property type="entry name" value="MFP"/>
</dbReference>
<comment type="similarity">
    <text evidence="2 9">Belongs to the membrane fusion protein (MFP) (TC 8.A.1) family.</text>
</comment>
<proteinExistence type="inferred from homology"/>
<evidence type="ECO:0000256" key="7">
    <source>
        <dbReference type="ARBA" id="ARBA00022989"/>
    </source>
</evidence>
<dbReference type="Pfam" id="PF25994">
    <property type="entry name" value="HH_AprE"/>
    <property type="match status" value="1"/>
</dbReference>
<dbReference type="NCBIfam" id="TIGR01843">
    <property type="entry name" value="type_I_hlyD"/>
    <property type="match status" value="1"/>
</dbReference>
<dbReference type="RefSeq" id="WP_264224848.1">
    <property type="nucleotide sequence ID" value="NZ_CP107716.1"/>
</dbReference>
<evidence type="ECO:0000313" key="13">
    <source>
        <dbReference type="EMBL" id="UYQ71193.1"/>
    </source>
</evidence>